<dbReference type="InterPro" id="IPR011009">
    <property type="entry name" value="Kinase-like_dom_sf"/>
</dbReference>
<dbReference type="Proteomes" id="UP000054423">
    <property type="component" value="Unassembled WGS sequence"/>
</dbReference>
<evidence type="ECO:0000313" key="2">
    <source>
        <dbReference type="EMBL" id="ETL83493.1"/>
    </source>
</evidence>
<dbReference type="EMBL" id="KI682013">
    <property type="protein sequence ID" value="ETL83493.1"/>
    <property type="molecule type" value="Genomic_DNA"/>
</dbReference>
<feature type="domain" description="Aminoglycoside phosphotransferase" evidence="1">
    <location>
        <begin position="371"/>
        <end position="416"/>
    </location>
</feature>
<protein>
    <recommendedName>
        <fullName evidence="1">Aminoglycoside phosphotransferase domain-containing protein</fullName>
    </recommendedName>
</protein>
<accession>W2KEF3</accession>
<dbReference type="InterPro" id="IPR002575">
    <property type="entry name" value="Aminoglycoside_PTrfase"/>
</dbReference>
<proteinExistence type="predicted"/>
<dbReference type="OrthoDB" id="155726at2759"/>
<dbReference type="SUPFAM" id="SSF56112">
    <property type="entry name" value="Protein kinase-like (PK-like)"/>
    <property type="match status" value="1"/>
</dbReference>
<name>W2KEF3_PHYNI</name>
<sequence length="464" mass="52051">MLMRFSRSVEPSPPKRLKLSDLKDMFSFVTWSCNTLYGNAFSGMTITPKRDEKQTECHRINLEEGPTVTPTMLLNEVFAQFDANCKSIELDSSDVPFALELSNTLSSPFSSEEEFAVTALALLNEYLFEGLSDTPIRPKKKILGEAKSDGTYSCESKLLLSVKFHRENGERDSTMHNIGCYIHALPDPVDCQIPSFLLDFSGPLLNVSGIVNVGEDKLVCDPLSVSFPLVFSDNDDLLLGLARLCASLKTAVRELRTLSISNSESLKPPMDQLQFPFKRSYEKDGVVTKFTYTKRIVKCTFEAKTESGVEVIVKFSRTYGKEVHEYCAKAGVAPALLHCETLVSGWIFIVMEKSNSTLLVNVLQERGLARQLLEPKINQIRELLRAKNFVHGDLRVSNLMWEEDKKELTIIDFDWAGKCGEVVYPPLINTTAHWPDGVAPGKAIEAAHDEYWLDLVLELDEVTE</sequence>
<reference evidence="2" key="1">
    <citation type="submission" date="2013-11" db="EMBL/GenBank/DDBJ databases">
        <title>The Genome Sequence of Phytophthora parasitica CHvinca01.</title>
        <authorList>
            <consortium name="The Broad Institute Genomics Platform"/>
            <person name="Russ C."/>
            <person name="Tyler B."/>
            <person name="Panabieres F."/>
            <person name="Shan W."/>
            <person name="Tripathy S."/>
            <person name="Grunwald N."/>
            <person name="Machado M."/>
            <person name="Johnson C.S."/>
            <person name="Arredondo F."/>
            <person name="Hong C."/>
            <person name="Coffey M."/>
            <person name="Young S.K."/>
            <person name="Zeng Q."/>
            <person name="Gargeya S."/>
            <person name="Fitzgerald M."/>
            <person name="Abouelleil A."/>
            <person name="Alvarado L."/>
            <person name="Chapman S.B."/>
            <person name="Gainer-Dewar J."/>
            <person name="Goldberg J."/>
            <person name="Griggs A."/>
            <person name="Gujja S."/>
            <person name="Hansen M."/>
            <person name="Howarth C."/>
            <person name="Imamovic A."/>
            <person name="Ireland A."/>
            <person name="Larimer J."/>
            <person name="McCowan C."/>
            <person name="Murphy C."/>
            <person name="Pearson M."/>
            <person name="Poon T.W."/>
            <person name="Priest M."/>
            <person name="Roberts A."/>
            <person name="Saif S."/>
            <person name="Shea T."/>
            <person name="Sykes S."/>
            <person name="Wortman J."/>
            <person name="Nusbaum C."/>
            <person name="Birren B."/>
        </authorList>
    </citation>
    <scope>NUCLEOTIDE SEQUENCE [LARGE SCALE GENOMIC DNA]</scope>
    <source>
        <strain evidence="2">CHvinca01</strain>
    </source>
</reference>
<gene>
    <name evidence="2" type="ORF">L917_16557</name>
</gene>
<evidence type="ECO:0000259" key="1">
    <source>
        <dbReference type="Pfam" id="PF01636"/>
    </source>
</evidence>
<dbReference type="Gene3D" id="1.10.510.10">
    <property type="entry name" value="Transferase(Phosphotransferase) domain 1"/>
    <property type="match status" value="1"/>
</dbReference>
<dbReference type="VEuPathDB" id="FungiDB:PPTG_03762"/>
<dbReference type="Pfam" id="PF01636">
    <property type="entry name" value="APH"/>
    <property type="match status" value="1"/>
</dbReference>
<organism evidence="2">
    <name type="scientific">Phytophthora nicotianae</name>
    <name type="common">Potato buckeye rot agent</name>
    <name type="synonym">Phytophthora parasitica</name>
    <dbReference type="NCBI Taxonomy" id="4792"/>
    <lineage>
        <taxon>Eukaryota</taxon>
        <taxon>Sar</taxon>
        <taxon>Stramenopiles</taxon>
        <taxon>Oomycota</taxon>
        <taxon>Peronosporomycetes</taxon>
        <taxon>Peronosporales</taxon>
        <taxon>Peronosporaceae</taxon>
        <taxon>Phytophthora</taxon>
    </lineage>
</organism>
<dbReference type="AlphaFoldDB" id="W2KEF3"/>